<dbReference type="AlphaFoldDB" id="A0A512RGA8"/>
<accession>A0A512RGA8</accession>
<evidence type="ECO:0008006" key="7">
    <source>
        <dbReference type="Google" id="ProtNLM"/>
    </source>
</evidence>
<dbReference type="InterPro" id="IPR022655">
    <property type="entry name" value="DUF1553"/>
</dbReference>
<feature type="signal peptide" evidence="1">
    <location>
        <begin position="1"/>
        <end position="17"/>
    </location>
</feature>
<dbReference type="Pfam" id="PF07635">
    <property type="entry name" value="PSCyt1"/>
    <property type="match status" value="1"/>
</dbReference>
<keyword evidence="6" id="KW-1185">Reference proteome</keyword>
<dbReference type="InterPro" id="IPR011429">
    <property type="entry name" value="Cyt_c_Planctomycete-type"/>
</dbReference>
<evidence type="ECO:0000313" key="6">
    <source>
        <dbReference type="Proteomes" id="UP000321436"/>
    </source>
</evidence>
<dbReference type="InterPro" id="IPR011444">
    <property type="entry name" value="DUF1549"/>
</dbReference>
<feature type="domain" description="DUF1549" evidence="2">
    <location>
        <begin position="158"/>
        <end position="364"/>
    </location>
</feature>
<organism evidence="5 6">
    <name type="scientific">Chitinophaga cymbidii</name>
    <dbReference type="NCBI Taxonomy" id="1096750"/>
    <lineage>
        <taxon>Bacteria</taxon>
        <taxon>Pseudomonadati</taxon>
        <taxon>Bacteroidota</taxon>
        <taxon>Chitinophagia</taxon>
        <taxon>Chitinophagales</taxon>
        <taxon>Chitinophagaceae</taxon>
        <taxon>Chitinophaga</taxon>
    </lineage>
</organism>
<dbReference type="Pfam" id="PF07587">
    <property type="entry name" value="PSD1"/>
    <property type="match status" value="1"/>
</dbReference>
<dbReference type="PANTHER" id="PTHR35889">
    <property type="entry name" value="CYCLOINULO-OLIGOSACCHARIDE FRUCTANOTRANSFERASE-RELATED"/>
    <property type="match status" value="1"/>
</dbReference>
<sequence length="913" mass="103418">MHYFSTYRAMRSIPAMLAAALFLTGCGGGKQVDYSSEVKPILNKHCISCHGGVKQNGGFSVLFREEALGKTKSGHPAIIPGDPDHSEFIRRLHSKDPKERMPYKSPPLSKEEISILTRWVEQGAQWGEHWAYVPPGPPAQTVPMQTAGYSSSTGATGIDHYINRKLEEEDLEAAPEADRITLLRRVSLDLTGLPPTAEMMQSFLADKSGKAYENVVDNLLASPHYGERWAAMWLDLARYADTKGYERDNTRKEFWRYRDWVIDAFNSDMPYDRFTIEQLAGDLLPHPTDAQLIATAFHRNTMNNDEGGTQDEEFRTAAIIDRVNTTMEVWQGTTIACVQCHSHPYDPFRFEDYYKLMAFLNNTRDEDTYGEHPKLRLYDSVGRRQVDDVAAWIRNHGNAAAEKETRDFLRTLEPKIHAHDCDEYINGELADTKFTSIRHGGSCRLKNMPLNGRTKLLMYYWTNSEGGSLEIKLDSLHGRTIARQAVPKGRQALSVPIPAIEGSHHLYFIFRNSSLKPLQSVCTVEWFALRNDLPGKGEPGYQSAENTFMHLVNDNPESVPVMIENPREMFRETNVFERGNWLVKGKAVQPDVPASLNPFPANAPRNRLGLAQWIMDDKNPLTARVMVNRLWEQLFGTGLVETLEDFGTQGFLPSHPELLDYLAYRFMHDHQWSIKSLLKEMVMSAAYRRDSKSTPALQEKDPANRYLARGPRFRLTAEQVRDQALLVSGLLSEKMHGPSVMPYQPEGIWQGVYSGEYWKMSENGDQYRRAVYTFLKRTSPYPSAVTFDGSSREVCLQRRIRTNTPLQALVTLNDPVYVEAARHLAVNMNKAGAADQKACIRSGYKAAMYKDITLAKLAVLEKLYTQALAKFREDPEAATAFLQEEKRPDLAHLAALTVVANAIMNLDEFLSKS</sequence>
<dbReference type="Proteomes" id="UP000321436">
    <property type="component" value="Unassembled WGS sequence"/>
</dbReference>
<proteinExistence type="predicted"/>
<keyword evidence="1" id="KW-0732">Signal</keyword>
<evidence type="ECO:0000259" key="3">
    <source>
        <dbReference type="Pfam" id="PF07587"/>
    </source>
</evidence>
<dbReference type="CDD" id="cd04084">
    <property type="entry name" value="CBM6_xylanase-like"/>
    <property type="match status" value="1"/>
</dbReference>
<dbReference type="RefSeq" id="WP_246129852.1">
    <property type="nucleotide sequence ID" value="NZ_BKAU01000001.1"/>
</dbReference>
<feature type="chain" id="PRO_5021866315" description="Cytochrome c domain-containing protein" evidence="1">
    <location>
        <begin position="18"/>
        <end position="913"/>
    </location>
</feature>
<evidence type="ECO:0000313" key="5">
    <source>
        <dbReference type="EMBL" id="GEP94749.1"/>
    </source>
</evidence>
<gene>
    <name evidence="5" type="ORF">CCY01nite_10090</name>
</gene>
<dbReference type="EMBL" id="BKAU01000001">
    <property type="protein sequence ID" value="GEP94749.1"/>
    <property type="molecule type" value="Genomic_DNA"/>
</dbReference>
<dbReference type="SUPFAM" id="SSF46626">
    <property type="entry name" value="Cytochrome c"/>
    <property type="match status" value="1"/>
</dbReference>
<dbReference type="GO" id="GO:0020037">
    <property type="term" value="F:heme binding"/>
    <property type="evidence" value="ECO:0007669"/>
    <property type="project" value="InterPro"/>
</dbReference>
<name>A0A512RGA8_9BACT</name>
<dbReference type="Pfam" id="PF07583">
    <property type="entry name" value="PSCyt2"/>
    <property type="match status" value="1"/>
</dbReference>
<evidence type="ECO:0000259" key="4">
    <source>
        <dbReference type="Pfam" id="PF07635"/>
    </source>
</evidence>
<protein>
    <recommendedName>
        <fullName evidence="7">Cytochrome c domain-containing protein</fullName>
    </recommendedName>
</protein>
<comment type="caution">
    <text evidence="5">The sequence shown here is derived from an EMBL/GenBank/DDBJ whole genome shotgun (WGS) entry which is preliminary data.</text>
</comment>
<feature type="domain" description="DUF1553" evidence="3">
    <location>
        <begin position="606"/>
        <end position="863"/>
    </location>
</feature>
<dbReference type="GO" id="GO:0009055">
    <property type="term" value="F:electron transfer activity"/>
    <property type="evidence" value="ECO:0007669"/>
    <property type="project" value="InterPro"/>
</dbReference>
<feature type="domain" description="Cytochrome C Planctomycete-type" evidence="4">
    <location>
        <begin position="46"/>
        <end position="102"/>
    </location>
</feature>
<reference evidence="5 6" key="1">
    <citation type="submission" date="2019-07" db="EMBL/GenBank/DDBJ databases">
        <title>Whole genome shotgun sequence of Chitinophaga cymbidii NBRC 109752.</title>
        <authorList>
            <person name="Hosoyama A."/>
            <person name="Uohara A."/>
            <person name="Ohji S."/>
            <person name="Ichikawa N."/>
        </authorList>
    </citation>
    <scope>NUCLEOTIDE SEQUENCE [LARGE SCALE GENOMIC DNA]</scope>
    <source>
        <strain evidence="5 6">NBRC 109752</strain>
    </source>
</reference>
<evidence type="ECO:0000259" key="2">
    <source>
        <dbReference type="Pfam" id="PF07583"/>
    </source>
</evidence>
<dbReference type="PANTHER" id="PTHR35889:SF3">
    <property type="entry name" value="F-BOX DOMAIN-CONTAINING PROTEIN"/>
    <property type="match status" value="1"/>
</dbReference>
<dbReference type="InterPro" id="IPR036909">
    <property type="entry name" value="Cyt_c-like_dom_sf"/>
</dbReference>
<dbReference type="Gene3D" id="2.60.120.260">
    <property type="entry name" value="Galactose-binding domain-like"/>
    <property type="match status" value="1"/>
</dbReference>
<evidence type="ECO:0000256" key="1">
    <source>
        <dbReference type="SAM" id="SignalP"/>
    </source>
</evidence>